<dbReference type="GO" id="GO:0051536">
    <property type="term" value="F:iron-sulfur cluster binding"/>
    <property type="evidence" value="ECO:0007669"/>
    <property type="project" value="UniProtKB-KW"/>
</dbReference>
<dbReference type="InterPro" id="IPR010327">
    <property type="entry name" value="FldB/FldC_alpha/beta"/>
</dbReference>
<evidence type="ECO:0000256" key="2">
    <source>
        <dbReference type="ARBA" id="ARBA00005806"/>
    </source>
</evidence>
<dbReference type="RefSeq" id="WP_115792538.1">
    <property type="nucleotide sequence ID" value="NZ_QSLN01000006.1"/>
</dbReference>
<dbReference type="EMBL" id="QSLN01000006">
    <property type="protein sequence ID" value="RDV83209.1"/>
    <property type="molecule type" value="Genomic_DNA"/>
</dbReference>
<keyword evidence="3" id="KW-0479">Metal-binding</keyword>
<gene>
    <name evidence="4" type="ORF">DXX99_05690</name>
</gene>
<keyword evidence="3" id="KW-0408">Iron</keyword>
<dbReference type="Gene3D" id="3.40.50.11890">
    <property type="match status" value="1"/>
</dbReference>
<accession>A0A3D8P3A1</accession>
<evidence type="ECO:0000256" key="3">
    <source>
        <dbReference type="ARBA" id="ARBA00023014"/>
    </source>
</evidence>
<organism evidence="4 5">
    <name type="scientific">Ammonifex thiophilus</name>
    <dbReference type="NCBI Taxonomy" id="444093"/>
    <lineage>
        <taxon>Bacteria</taxon>
        <taxon>Bacillati</taxon>
        <taxon>Bacillota</taxon>
        <taxon>Clostridia</taxon>
        <taxon>Thermoanaerobacterales</taxon>
        <taxon>Thermoanaerobacteraceae</taxon>
        <taxon>Ammonifex</taxon>
    </lineage>
</organism>
<dbReference type="GO" id="GO:0016836">
    <property type="term" value="F:hydro-lyase activity"/>
    <property type="evidence" value="ECO:0007669"/>
    <property type="project" value="UniProtKB-ARBA"/>
</dbReference>
<dbReference type="Pfam" id="PF06050">
    <property type="entry name" value="HGD-D"/>
    <property type="match status" value="1"/>
</dbReference>
<dbReference type="Gene3D" id="3.40.50.11900">
    <property type="match status" value="1"/>
</dbReference>
<dbReference type="AlphaFoldDB" id="A0A3D8P3A1"/>
<dbReference type="OrthoDB" id="9810278at2"/>
<reference evidence="4 5" key="1">
    <citation type="submission" date="2018-08" db="EMBL/GenBank/DDBJ databases">
        <title>Form III RuBisCO-mediated autotrophy in Thermodesulfobium bacteria.</title>
        <authorList>
            <person name="Toshchakov S.V."/>
            <person name="Kublanov I.V."/>
            <person name="Frolov E."/>
            <person name="Bonch-Osmolovskaya E.A."/>
            <person name="Tourova T.P."/>
            <person name="Chernych N.A."/>
            <person name="Lebedinsky A.V."/>
        </authorList>
    </citation>
    <scope>NUCLEOTIDE SEQUENCE [LARGE SCALE GENOMIC DNA]</scope>
    <source>
        <strain evidence="4 5">SR</strain>
    </source>
</reference>
<comment type="cofactor">
    <cofactor evidence="1">
        <name>[4Fe-4S] cluster</name>
        <dbReference type="ChEBI" id="CHEBI:49883"/>
    </cofactor>
</comment>
<comment type="caution">
    <text evidence="4">The sequence shown here is derived from an EMBL/GenBank/DDBJ whole genome shotgun (WGS) entry which is preliminary data.</text>
</comment>
<evidence type="ECO:0000313" key="5">
    <source>
        <dbReference type="Proteomes" id="UP000256329"/>
    </source>
</evidence>
<evidence type="ECO:0000313" key="4">
    <source>
        <dbReference type="EMBL" id="RDV83209.1"/>
    </source>
</evidence>
<proteinExistence type="inferred from homology"/>
<dbReference type="Proteomes" id="UP000256329">
    <property type="component" value="Unassembled WGS sequence"/>
</dbReference>
<name>A0A3D8P3A1_9THEO</name>
<comment type="similarity">
    <text evidence="2">Belongs to the FldB/FldC dehydratase alpha/beta subunit family.</text>
</comment>
<protein>
    <submittedName>
        <fullName evidence="4">2-hydroxyacyl-CoA dehydratase</fullName>
    </submittedName>
</protein>
<dbReference type="PANTHER" id="PTHR30548">
    <property type="entry name" value="2-HYDROXYGLUTARYL-COA DEHYDRATASE, D-COMPONENT-RELATED"/>
    <property type="match status" value="1"/>
</dbReference>
<evidence type="ECO:0000256" key="1">
    <source>
        <dbReference type="ARBA" id="ARBA00001966"/>
    </source>
</evidence>
<sequence>MNFYEHLKARVAEGLKRHALTNPLTYRVLKTLARRSSFPLRFQQKLTLFALEETERAFRPGSNPVVFTSAFFPTEIVRALGYVVFSPEVAAALASSLGLAPSCLREAEGAWYGRDTCSFHRCAAGALELGLFPKPDAFCASTHLCDGAPQLFANLARRLRVPFFLLDVPQEESPEALAYVGRQLERLYRQLAELGGRRPEEEALAEALEASERFRQALLRIESCRKGKSFPLPPDFFLNNLVYLTFVGQGSGEAARMLELLAEELERLPSSPGRVRLLWLHLKPYHDPSLMACLAQRGATLASEEMTHVYWPELDPSLPYKSLARKVLSHFAHGPATRRAATLRRLLEGQACDGVVCFAHWGCRQSSGAVEILRECFSRWGIPFLVLEGDCVDGGAVGKGQALTRLEAFLEMLGG</sequence>
<keyword evidence="3" id="KW-0411">Iron-sulfur</keyword>
<keyword evidence="5" id="KW-1185">Reference proteome</keyword>
<dbReference type="PANTHER" id="PTHR30548:SF2">
    <property type="entry name" value="2-HYDROXYACYL-COA DEHYDRATASE,D-COMPONENT"/>
    <property type="match status" value="1"/>
</dbReference>